<name>T0ZFB5_9ZZZZ</name>
<dbReference type="PANTHER" id="PTHR10412:SF10">
    <property type="entry name" value="GLYCOSYL HYDROLASE FAMILY 63 C-TERMINAL DOMAIN-CONTAINING PROTEIN"/>
    <property type="match status" value="1"/>
</dbReference>
<accession>T0ZFB5</accession>
<comment type="caution">
    <text evidence="1">The sequence shown here is derived from an EMBL/GenBank/DDBJ whole genome shotgun (WGS) entry which is preliminary data.</text>
</comment>
<dbReference type="AlphaFoldDB" id="T0ZFB5"/>
<dbReference type="InterPro" id="IPR012341">
    <property type="entry name" value="6hp_glycosidase-like_sf"/>
</dbReference>
<evidence type="ECO:0000313" key="1">
    <source>
        <dbReference type="EMBL" id="EQD27574.1"/>
    </source>
</evidence>
<dbReference type="SUPFAM" id="SSF48208">
    <property type="entry name" value="Six-hairpin glycosidases"/>
    <property type="match status" value="1"/>
</dbReference>
<dbReference type="EMBL" id="AUZY01012834">
    <property type="protein sequence ID" value="EQD27574.1"/>
    <property type="molecule type" value="Genomic_DNA"/>
</dbReference>
<feature type="non-terminal residue" evidence="1">
    <location>
        <position position="1"/>
    </location>
</feature>
<dbReference type="GO" id="GO:0009311">
    <property type="term" value="P:oligosaccharide metabolic process"/>
    <property type="evidence" value="ECO:0007669"/>
    <property type="project" value="InterPro"/>
</dbReference>
<gene>
    <name evidence="1" type="ORF">B1B_19103</name>
</gene>
<organism evidence="1">
    <name type="scientific">mine drainage metagenome</name>
    <dbReference type="NCBI Taxonomy" id="410659"/>
    <lineage>
        <taxon>unclassified sequences</taxon>
        <taxon>metagenomes</taxon>
        <taxon>ecological metagenomes</taxon>
    </lineage>
</organism>
<sequence>EQSDGTSWMAMYCLNLWEISLVLARRDAVFEDMATKFFEHFAYIAAAMYSQGLWNDEDGFYYDVLSLESGETIPLRVRSLVGLLPLCATSTLDAETEHALPHFAYYMEWFLANKAYLADHVAHDHGTGGRPGRLFS</sequence>
<reference evidence="1" key="2">
    <citation type="journal article" date="2014" name="ISME J.">
        <title>Microbial stratification in low pH oxic and suboxic macroscopic growths along an acid mine drainage.</title>
        <authorList>
            <person name="Mendez-Garcia C."/>
            <person name="Mesa V."/>
            <person name="Sprenger R.R."/>
            <person name="Richter M."/>
            <person name="Diez M.S."/>
            <person name="Solano J."/>
            <person name="Bargiela R."/>
            <person name="Golyshina O.V."/>
            <person name="Manteca A."/>
            <person name="Ramos J.L."/>
            <person name="Gallego J.R."/>
            <person name="Llorente I."/>
            <person name="Martins Dos Santos V.A."/>
            <person name="Jensen O.N."/>
            <person name="Pelaez A.I."/>
            <person name="Sanchez J."/>
            <person name="Ferrer M."/>
        </authorList>
    </citation>
    <scope>NUCLEOTIDE SEQUENCE</scope>
</reference>
<reference evidence="1" key="1">
    <citation type="submission" date="2013-08" db="EMBL/GenBank/DDBJ databases">
        <authorList>
            <person name="Mendez C."/>
            <person name="Richter M."/>
            <person name="Ferrer M."/>
            <person name="Sanchez J."/>
        </authorList>
    </citation>
    <scope>NUCLEOTIDE SEQUENCE</scope>
</reference>
<feature type="non-terminal residue" evidence="1">
    <location>
        <position position="136"/>
    </location>
</feature>
<proteinExistence type="predicted"/>
<dbReference type="InterPro" id="IPR004888">
    <property type="entry name" value="Glycoside_hydrolase_63"/>
</dbReference>
<protein>
    <submittedName>
        <fullName evidence="1">Uncharacterized protein</fullName>
    </submittedName>
</protein>
<dbReference type="GO" id="GO:0004573">
    <property type="term" value="F:Glc3Man9GlcNAc2 oligosaccharide glucosidase activity"/>
    <property type="evidence" value="ECO:0007669"/>
    <property type="project" value="InterPro"/>
</dbReference>
<dbReference type="Gene3D" id="1.50.10.10">
    <property type="match status" value="1"/>
</dbReference>
<dbReference type="InterPro" id="IPR008928">
    <property type="entry name" value="6-hairpin_glycosidase_sf"/>
</dbReference>
<dbReference type="PANTHER" id="PTHR10412">
    <property type="entry name" value="MANNOSYL-OLIGOSACCHARIDE GLUCOSIDASE"/>
    <property type="match status" value="1"/>
</dbReference>